<keyword evidence="2" id="KW-1185">Reference proteome</keyword>
<protein>
    <submittedName>
        <fullName evidence="1">Uncharacterized protein</fullName>
    </submittedName>
</protein>
<gene>
    <name evidence="1" type="ORF">CINCED_3A012991</name>
</gene>
<evidence type="ECO:0000313" key="2">
    <source>
        <dbReference type="Proteomes" id="UP000325440"/>
    </source>
</evidence>
<accession>A0A5E4MJE6</accession>
<proteinExistence type="predicted"/>
<name>A0A5E4MJE6_9HEMI</name>
<dbReference type="EMBL" id="CABPRJ010000522">
    <property type="protein sequence ID" value="VVC30561.1"/>
    <property type="molecule type" value="Genomic_DNA"/>
</dbReference>
<dbReference type="Proteomes" id="UP000325440">
    <property type="component" value="Unassembled WGS sequence"/>
</dbReference>
<evidence type="ECO:0000313" key="1">
    <source>
        <dbReference type="EMBL" id="VVC30561.1"/>
    </source>
</evidence>
<sequence length="153" mass="17897">MEWWFKTGSIRPKNRQPTTIAQSKKDNNSCSKNNSLELYSEYVHSSTLESTIPDVNIRKGSKKRKYFDSYLDMGFTEFADERPQCVICNKVLPNSLMFPAKLKQYFETHPDFINKTADYFKRKSDEFHVTPKTFVSHVKTYSEKALKASYLVI</sequence>
<dbReference type="AlphaFoldDB" id="A0A5E4MJE6"/>
<reference evidence="1 2" key="1">
    <citation type="submission" date="2019-08" db="EMBL/GenBank/DDBJ databases">
        <authorList>
            <person name="Alioto T."/>
            <person name="Alioto T."/>
            <person name="Gomez Garrido J."/>
        </authorList>
    </citation>
    <scope>NUCLEOTIDE SEQUENCE [LARGE SCALE GENOMIC DNA]</scope>
</reference>
<dbReference type="OrthoDB" id="6590920at2759"/>
<organism evidence="1 2">
    <name type="scientific">Cinara cedri</name>
    <dbReference type="NCBI Taxonomy" id="506608"/>
    <lineage>
        <taxon>Eukaryota</taxon>
        <taxon>Metazoa</taxon>
        <taxon>Ecdysozoa</taxon>
        <taxon>Arthropoda</taxon>
        <taxon>Hexapoda</taxon>
        <taxon>Insecta</taxon>
        <taxon>Pterygota</taxon>
        <taxon>Neoptera</taxon>
        <taxon>Paraneoptera</taxon>
        <taxon>Hemiptera</taxon>
        <taxon>Sternorrhyncha</taxon>
        <taxon>Aphidomorpha</taxon>
        <taxon>Aphidoidea</taxon>
        <taxon>Aphididae</taxon>
        <taxon>Lachninae</taxon>
        <taxon>Cinara</taxon>
    </lineage>
</organism>